<dbReference type="Pfam" id="PF02909">
    <property type="entry name" value="TetR_C_1"/>
    <property type="match status" value="1"/>
</dbReference>
<name>A0AAD3X9J0_MICMQ</name>
<dbReference type="InterPro" id="IPR004111">
    <property type="entry name" value="Repressor_TetR_C"/>
</dbReference>
<feature type="compositionally biased region" description="Basic and acidic residues" evidence="3">
    <location>
        <begin position="33"/>
        <end position="76"/>
    </location>
</feature>
<evidence type="ECO:0000313" key="5">
    <source>
        <dbReference type="EMBL" id="KAB1887778.1"/>
    </source>
</evidence>
<dbReference type="Proteomes" id="UP000436027">
    <property type="component" value="Unassembled WGS sequence"/>
</dbReference>
<accession>A0AAD3X9J0</accession>
<organism evidence="5 6">
    <name type="scientific">Microbacterium maritypicum</name>
    <name type="common">Microbacterium liquefaciens</name>
    <dbReference type="NCBI Taxonomy" id="33918"/>
    <lineage>
        <taxon>Bacteria</taxon>
        <taxon>Bacillati</taxon>
        <taxon>Actinomycetota</taxon>
        <taxon>Actinomycetes</taxon>
        <taxon>Micrococcales</taxon>
        <taxon>Microbacteriaceae</taxon>
        <taxon>Microbacterium</taxon>
    </lineage>
</organism>
<proteinExistence type="predicted"/>
<evidence type="ECO:0000256" key="2">
    <source>
        <dbReference type="ARBA" id="ARBA00023163"/>
    </source>
</evidence>
<feature type="domain" description="Tetracycline repressor TetR C-terminal" evidence="4">
    <location>
        <begin position="212"/>
        <end position="291"/>
    </location>
</feature>
<sequence>MHAGAQGGDRQARHRREQERRGDEPAGGEDVEAQPRLRGGDHVGRQVDAEVSRDSDGEGRRRCRESEGDSRAEIESCHGAPGSRHGIVRGGEVGGRASDGARRRKRMVFVNEWCSLLCTGEGFRGTPNFTIRSSGESELPMPRPSSPLLSPEIIGSAGLALARAGEPFGVNAIARELGVRPSSLYNHVDGMEGILELMRGQLMEGYRIQWQGEHWEEFVLTVLRTQRRMYADHPQLVPLLVGKTITHPAVIAAYDDLASVLVDGGFADDEVLSVIAVIDAFAIGFGLDLASPDEVWQPGGPTRTLGRLIDGAERGTARSDRTFELGVGLLLDSLRMRLIDAPPAVDRQAGRDLT</sequence>
<reference evidence="5 6" key="1">
    <citation type="submission" date="2019-09" db="EMBL/GenBank/DDBJ databases">
        <title>Whole genome sequencing of Microbacterium maritypicum.</title>
        <authorList>
            <person name="Lenchi N."/>
        </authorList>
    </citation>
    <scope>NUCLEOTIDE SEQUENCE [LARGE SCALE GENOMIC DNA]</scope>
    <source>
        <strain evidence="5 6">DSM 12512</strain>
    </source>
</reference>
<keyword evidence="2" id="KW-0804">Transcription</keyword>
<keyword evidence="1" id="KW-0805">Transcription regulation</keyword>
<gene>
    <name evidence="5" type="ORF">F6W70_10530</name>
</gene>
<dbReference type="SUPFAM" id="SSF48498">
    <property type="entry name" value="Tetracyclin repressor-like, C-terminal domain"/>
    <property type="match status" value="1"/>
</dbReference>
<dbReference type="InterPro" id="IPR036271">
    <property type="entry name" value="Tet_transcr_reg_TetR-rel_C_sf"/>
</dbReference>
<dbReference type="EMBL" id="WAAQ01000001">
    <property type="protein sequence ID" value="KAB1887778.1"/>
    <property type="molecule type" value="Genomic_DNA"/>
</dbReference>
<dbReference type="Gene3D" id="1.10.357.10">
    <property type="entry name" value="Tetracycline Repressor, domain 2"/>
    <property type="match status" value="1"/>
</dbReference>
<dbReference type="GO" id="GO:0045892">
    <property type="term" value="P:negative regulation of DNA-templated transcription"/>
    <property type="evidence" value="ECO:0007669"/>
    <property type="project" value="InterPro"/>
</dbReference>
<evidence type="ECO:0000259" key="4">
    <source>
        <dbReference type="Pfam" id="PF02909"/>
    </source>
</evidence>
<dbReference type="SUPFAM" id="SSF46689">
    <property type="entry name" value="Homeodomain-like"/>
    <property type="match status" value="1"/>
</dbReference>
<evidence type="ECO:0000313" key="6">
    <source>
        <dbReference type="Proteomes" id="UP000436027"/>
    </source>
</evidence>
<feature type="region of interest" description="Disordered" evidence="3">
    <location>
        <begin position="1"/>
        <end position="101"/>
    </location>
</feature>
<evidence type="ECO:0000256" key="1">
    <source>
        <dbReference type="ARBA" id="ARBA00023015"/>
    </source>
</evidence>
<dbReference type="AlphaFoldDB" id="A0AAD3X9J0"/>
<evidence type="ECO:0000256" key="3">
    <source>
        <dbReference type="SAM" id="MobiDB-lite"/>
    </source>
</evidence>
<comment type="caution">
    <text evidence="5">The sequence shown here is derived from an EMBL/GenBank/DDBJ whole genome shotgun (WGS) entry which is preliminary data.</text>
</comment>
<dbReference type="InterPro" id="IPR009057">
    <property type="entry name" value="Homeodomain-like_sf"/>
</dbReference>
<protein>
    <recommendedName>
        <fullName evidence="4">Tetracycline repressor TetR C-terminal domain-containing protein</fullName>
    </recommendedName>
</protein>